<name>A0AAY4AZQ9_9TELE</name>
<dbReference type="GO" id="GO:0008518">
    <property type="term" value="F:folate:monoatomic anion antiporter activity"/>
    <property type="evidence" value="ECO:0007669"/>
    <property type="project" value="TreeGrafter"/>
</dbReference>
<evidence type="ECO:0000256" key="2">
    <source>
        <dbReference type="ARBA" id="ARBA00005773"/>
    </source>
</evidence>
<evidence type="ECO:0000256" key="1">
    <source>
        <dbReference type="ARBA" id="ARBA00004141"/>
    </source>
</evidence>
<feature type="transmembrane region" description="Helical" evidence="9">
    <location>
        <begin position="315"/>
        <end position="335"/>
    </location>
</feature>
<evidence type="ECO:0000313" key="11">
    <source>
        <dbReference type="Proteomes" id="UP000694580"/>
    </source>
</evidence>
<dbReference type="Pfam" id="PF01770">
    <property type="entry name" value="Folate_carrier"/>
    <property type="match status" value="1"/>
</dbReference>
<evidence type="ECO:0000256" key="3">
    <source>
        <dbReference type="ARBA" id="ARBA00022448"/>
    </source>
</evidence>
<dbReference type="SUPFAM" id="SSF103473">
    <property type="entry name" value="MFS general substrate transporter"/>
    <property type="match status" value="1"/>
</dbReference>
<feature type="transmembrane region" description="Helical" evidence="9">
    <location>
        <begin position="347"/>
        <end position="377"/>
    </location>
</feature>
<evidence type="ECO:0000256" key="9">
    <source>
        <dbReference type="SAM" id="Phobius"/>
    </source>
</evidence>
<dbReference type="GO" id="GO:0098838">
    <property type="term" value="P:folate transmembrane transport"/>
    <property type="evidence" value="ECO:0007669"/>
    <property type="project" value="TreeGrafter"/>
</dbReference>
<dbReference type="InterPro" id="IPR036259">
    <property type="entry name" value="MFS_trans_sf"/>
</dbReference>
<feature type="transmembrane region" description="Helical" evidence="9">
    <location>
        <begin position="93"/>
        <end position="112"/>
    </location>
</feature>
<feature type="transmembrane region" description="Helical" evidence="9">
    <location>
        <begin position="146"/>
        <end position="170"/>
    </location>
</feature>
<dbReference type="NCBIfam" id="TIGR00806">
    <property type="entry name" value="rfc"/>
    <property type="match status" value="1"/>
</dbReference>
<dbReference type="GO" id="GO:0016324">
    <property type="term" value="C:apical plasma membrane"/>
    <property type="evidence" value="ECO:0007669"/>
    <property type="project" value="TreeGrafter"/>
</dbReference>
<evidence type="ECO:0000256" key="5">
    <source>
        <dbReference type="ARBA" id="ARBA00022989"/>
    </source>
</evidence>
<dbReference type="Proteomes" id="UP000694580">
    <property type="component" value="Chromosome 15"/>
</dbReference>
<sequence length="503" mass="56106">MVEAVSGDDRDESNMELNKEDPGCLPDTEEVVVVPSKPDPGTQSQAWKWSVVLLCFYGFMVQLKPGEPFITPYLLSPEKNFTESQVTNEISPVLPYSYMVALVPIFLLTDYLRYKPVLILQSMSYVSIWLILLLGKTLLEMQLMEFFYGITMAARVAYSSYIFSLVPASLYQRVAGYSRSSVLLGVFTSSVMGQLCYSLGNVSYTTLSAVSLGFVIVALLQSTCLPWPKRSMFFNKECREEHQKLGQVKLGSPSGGTRSTAFMEMLKELKNVPRVPSLRLWSIWWVLNSAGYYLVVFYVHILWNKKTENNKVYNGGVEAASNLLGAIMSFAAGYVKIRWNVWSELVIGVITATMGALLIVMVSTTNIWVCYLSYILFRGFYQFLVPIAIFQIASFLTKELCALVFGINTFLSTILKSTITLIVADKRGLALPVDSQVLKQTDISASSINVTNLIIPVKPVFPPSLVSRLLLLLCLADIELPCGFSVCHHQTLPSSATIRWPST</sequence>
<feature type="transmembrane region" description="Helical" evidence="9">
    <location>
        <begin position="206"/>
        <end position="227"/>
    </location>
</feature>
<dbReference type="FunFam" id="1.20.1250.20:FF:000225">
    <property type="entry name" value="Solute carrier family 19 member 1"/>
    <property type="match status" value="1"/>
</dbReference>
<dbReference type="Gene3D" id="1.20.1250.20">
    <property type="entry name" value="MFS general substrate transporter like domains"/>
    <property type="match status" value="1"/>
</dbReference>
<feature type="transmembrane region" description="Helical" evidence="9">
    <location>
        <begin position="383"/>
        <end position="407"/>
    </location>
</feature>
<keyword evidence="3 7" id="KW-0813">Transport</keyword>
<feature type="transmembrane region" description="Helical" evidence="9">
    <location>
        <begin position="117"/>
        <end position="134"/>
    </location>
</feature>
<keyword evidence="6 7" id="KW-0472">Membrane</keyword>
<protein>
    <recommendedName>
        <fullName evidence="12">Solute carrier family 19 member 1</fullName>
    </recommendedName>
</protein>
<reference evidence="10" key="2">
    <citation type="submission" date="2025-08" db="UniProtKB">
        <authorList>
            <consortium name="Ensembl"/>
        </authorList>
    </citation>
    <scope>IDENTIFICATION</scope>
</reference>
<evidence type="ECO:0000313" key="10">
    <source>
        <dbReference type="Ensembl" id="ENSDCDP00010014242.1"/>
    </source>
</evidence>
<dbReference type="GO" id="GO:0005542">
    <property type="term" value="F:folic acid binding"/>
    <property type="evidence" value="ECO:0007669"/>
    <property type="project" value="TreeGrafter"/>
</dbReference>
<dbReference type="PIRSF" id="PIRSF028739">
    <property type="entry name" value="Folate_carrier"/>
    <property type="match status" value="1"/>
</dbReference>
<comment type="subcellular location">
    <subcellularLocation>
        <location evidence="1 7">Membrane</location>
        <topology evidence="1 7">Multi-pass membrane protein</topology>
    </subcellularLocation>
</comment>
<proteinExistence type="inferred from homology"/>
<keyword evidence="11" id="KW-1185">Reference proteome</keyword>
<keyword evidence="4 9" id="KW-0812">Transmembrane</keyword>
<dbReference type="PANTHER" id="PTHR10686">
    <property type="entry name" value="FOLATE TRANSPORTER"/>
    <property type="match status" value="1"/>
</dbReference>
<dbReference type="AlphaFoldDB" id="A0AAY4AZQ9"/>
<dbReference type="InterPro" id="IPR002666">
    <property type="entry name" value="Folate_carrier"/>
</dbReference>
<dbReference type="GO" id="GO:0016323">
    <property type="term" value="C:basolateral plasma membrane"/>
    <property type="evidence" value="ECO:0007669"/>
    <property type="project" value="TreeGrafter"/>
</dbReference>
<evidence type="ECO:0000256" key="4">
    <source>
        <dbReference type="ARBA" id="ARBA00022692"/>
    </source>
</evidence>
<feature type="transmembrane region" description="Helical" evidence="9">
    <location>
        <begin position="283"/>
        <end position="303"/>
    </location>
</feature>
<dbReference type="PANTHER" id="PTHR10686:SF12">
    <property type="entry name" value="REDUCED FOLATE TRANSPORTER"/>
    <property type="match status" value="1"/>
</dbReference>
<gene>
    <name evidence="10" type="primary">SLC19A1</name>
</gene>
<dbReference type="Ensembl" id="ENSDCDT00010015014.1">
    <property type="protein sequence ID" value="ENSDCDP00010014242.1"/>
    <property type="gene ID" value="ENSDCDG00010006531.1"/>
</dbReference>
<evidence type="ECO:0000256" key="6">
    <source>
        <dbReference type="ARBA" id="ARBA00023136"/>
    </source>
</evidence>
<dbReference type="GeneTree" id="ENSGT00950000183022"/>
<evidence type="ECO:0008006" key="12">
    <source>
        <dbReference type="Google" id="ProtNLM"/>
    </source>
</evidence>
<reference evidence="10" key="3">
    <citation type="submission" date="2025-09" db="UniProtKB">
        <authorList>
            <consortium name="Ensembl"/>
        </authorList>
    </citation>
    <scope>IDENTIFICATION</scope>
</reference>
<evidence type="ECO:0000256" key="8">
    <source>
        <dbReference type="SAM" id="MobiDB-lite"/>
    </source>
</evidence>
<comment type="similarity">
    <text evidence="2 7">Belongs to the reduced folate carrier (RFC) transporter (TC 2.A.48) family.</text>
</comment>
<reference evidence="10 11" key="1">
    <citation type="submission" date="2020-06" db="EMBL/GenBank/DDBJ databases">
        <authorList>
            <consortium name="Wellcome Sanger Institute Data Sharing"/>
        </authorList>
    </citation>
    <scope>NUCLEOTIDE SEQUENCE [LARGE SCALE GENOMIC DNA]</scope>
</reference>
<evidence type="ECO:0000256" key="7">
    <source>
        <dbReference type="PIRNR" id="PIRNR028739"/>
    </source>
</evidence>
<organism evidence="10 11">
    <name type="scientific">Denticeps clupeoides</name>
    <name type="common">denticle herring</name>
    <dbReference type="NCBI Taxonomy" id="299321"/>
    <lineage>
        <taxon>Eukaryota</taxon>
        <taxon>Metazoa</taxon>
        <taxon>Chordata</taxon>
        <taxon>Craniata</taxon>
        <taxon>Vertebrata</taxon>
        <taxon>Euteleostomi</taxon>
        <taxon>Actinopterygii</taxon>
        <taxon>Neopterygii</taxon>
        <taxon>Teleostei</taxon>
        <taxon>Clupei</taxon>
        <taxon>Clupeiformes</taxon>
        <taxon>Denticipitoidei</taxon>
        <taxon>Denticipitidae</taxon>
        <taxon>Denticeps</taxon>
    </lineage>
</organism>
<feature type="region of interest" description="Disordered" evidence="8">
    <location>
        <begin position="1"/>
        <end position="26"/>
    </location>
</feature>
<accession>A0AAY4AZQ9</accession>
<keyword evidence="5 9" id="KW-1133">Transmembrane helix</keyword>